<dbReference type="GO" id="GO:0005524">
    <property type="term" value="F:ATP binding"/>
    <property type="evidence" value="ECO:0007669"/>
    <property type="project" value="UniProtKB-KW"/>
</dbReference>
<comment type="similarity">
    <text evidence="2">Belongs to the diacylglycerol/lipid kinase family.</text>
</comment>
<dbReference type="HOGENOM" id="CLU_045532_1_1_11"/>
<dbReference type="eggNOG" id="COG1597">
    <property type="taxonomic scope" value="Bacteria"/>
</dbReference>
<evidence type="ECO:0000256" key="2">
    <source>
        <dbReference type="ARBA" id="ARBA00005983"/>
    </source>
</evidence>
<dbReference type="InterPro" id="IPR045540">
    <property type="entry name" value="YegS/DAGK_C"/>
</dbReference>
<evidence type="ECO:0000256" key="7">
    <source>
        <dbReference type="ARBA" id="ARBA00022777"/>
    </source>
</evidence>
<dbReference type="STRING" id="42256.RradSPS_0391"/>
<organism evidence="14 16">
    <name type="scientific">Rubrobacter radiotolerans</name>
    <name type="common">Arthrobacter radiotolerans</name>
    <dbReference type="NCBI Taxonomy" id="42256"/>
    <lineage>
        <taxon>Bacteria</taxon>
        <taxon>Bacillati</taxon>
        <taxon>Actinomycetota</taxon>
        <taxon>Rubrobacteria</taxon>
        <taxon>Rubrobacterales</taxon>
        <taxon>Rubrobacteraceae</taxon>
        <taxon>Rubrobacter</taxon>
    </lineage>
</organism>
<evidence type="ECO:0000256" key="12">
    <source>
        <dbReference type="ARBA" id="ARBA00023264"/>
    </source>
</evidence>
<evidence type="ECO:0000313" key="15">
    <source>
        <dbReference type="EMBL" id="MDX5893088.1"/>
    </source>
</evidence>
<keyword evidence="11" id="KW-0594">Phospholipid biosynthesis</keyword>
<evidence type="ECO:0000256" key="4">
    <source>
        <dbReference type="ARBA" id="ARBA00022679"/>
    </source>
</evidence>
<dbReference type="PROSITE" id="PS50146">
    <property type="entry name" value="DAGK"/>
    <property type="match status" value="1"/>
</dbReference>
<dbReference type="NCBIfam" id="TIGR00147">
    <property type="entry name" value="YegS/Rv2252/BmrU family lipid kinase"/>
    <property type="match status" value="1"/>
</dbReference>
<keyword evidence="12" id="KW-1208">Phospholipid metabolism</keyword>
<keyword evidence="7 14" id="KW-0418">Kinase</keyword>
<gene>
    <name evidence="14" type="ORF">RradSPS_0391</name>
    <name evidence="15" type="ORF">SIL72_03490</name>
</gene>
<proteinExistence type="inferred from homology"/>
<dbReference type="RefSeq" id="WP_051589238.1">
    <property type="nucleotide sequence ID" value="NZ_CP007514.1"/>
</dbReference>
<evidence type="ECO:0000259" key="13">
    <source>
        <dbReference type="PROSITE" id="PS50146"/>
    </source>
</evidence>
<dbReference type="SMART" id="SM00046">
    <property type="entry name" value="DAGKc"/>
    <property type="match status" value="1"/>
</dbReference>
<keyword evidence="9" id="KW-0460">Magnesium</keyword>
<keyword evidence="8" id="KW-0067">ATP-binding</keyword>
<dbReference type="PANTHER" id="PTHR12358:SF106">
    <property type="entry name" value="LIPID KINASE YEGS"/>
    <property type="match status" value="1"/>
</dbReference>
<keyword evidence="10" id="KW-0443">Lipid metabolism</keyword>
<dbReference type="Gene3D" id="2.60.200.40">
    <property type="match status" value="1"/>
</dbReference>
<evidence type="ECO:0000256" key="9">
    <source>
        <dbReference type="ARBA" id="ARBA00022842"/>
    </source>
</evidence>
<reference evidence="14 16" key="1">
    <citation type="submission" date="2014-03" db="EMBL/GenBank/DDBJ databases">
        <title>Complete genome sequence of the Radio-Resistant Rubrobacter radiotolerans RSPS-4.</title>
        <authorList>
            <person name="Egas C.C."/>
            <person name="Barroso C.C."/>
            <person name="Froufe H.J.C."/>
            <person name="Pacheco J.J."/>
            <person name="Albuquerque L.L."/>
            <person name="da Costa M.M.S."/>
        </authorList>
    </citation>
    <scope>NUCLEOTIDE SEQUENCE [LARGE SCALE GENOMIC DNA]</scope>
    <source>
        <strain evidence="14 16">RSPS-4</strain>
    </source>
</reference>
<comment type="cofactor">
    <cofactor evidence="1">
        <name>Mg(2+)</name>
        <dbReference type="ChEBI" id="CHEBI:18420"/>
    </cofactor>
</comment>
<dbReference type="InterPro" id="IPR005218">
    <property type="entry name" value="Diacylglycerol/lipid_kinase"/>
</dbReference>
<dbReference type="SUPFAM" id="SSF111331">
    <property type="entry name" value="NAD kinase/diacylglycerol kinase-like"/>
    <property type="match status" value="1"/>
</dbReference>
<dbReference type="InterPro" id="IPR016064">
    <property type="entry name" value="NAD/diacylglycerol_kinase_sf"/>
</dbReference>
<keyword evidence="4" id="KW-0808">Transferase</keyword>
<dbReference type="EMBL" id="CP007514">
    <property type="protein sequence ID" value="AHY45674.1"/>
    <property type="molecule type" value="Genomic_DNA"/>
</dbReference>
<keyword evidence="5" id="KW-0479">Metal-binding</keyword>
<evidence type="ECO:0000313" key="14">
    <source>
        <dbReference type="EMBL" id="AHY45674.1"/>
    </source>
</evidence>
<evidence type="ECO:0000256" key="1">
    <source>
        <dbReference type="ARBA" id="ARBA00001946"/>
    </source>
</evidence>
<sequence>MHEEKIRVICNPASGGGDYDPDELKKLLGETEVEWILTEDEGDAERYAREWTEGLLVVAGGDGTVNEAVNGLGKAGFPENVTLAILPSGTGNDLAQTLAIPEEPEEAIKTVRDGRVREIDAARVESTHLKERYFVNVATGGFGAEASSMNDEEMKSRWGKFSYLRATLEVARKHEPRDALIVLDGEEKQMRAANVAVGNCRYAGGGWLAVPNANPEDGLLDVVVIGDLGLKGMLGIAPAALNDSFNYLDAEGVFHARAKEVRVETSPEGLAFTADGEVIGDEPVTFTVIPGALKVIVGADYTPEPDTGREP</sequence>
<accession>A0A023X0T4</accession>
<dbReference type="InterPro" id="IPR050187">
    <property type="entry name" value="Lipid_Phosphate_FormReg"/>
</dbReference>
<dbReference type="Pfam" id="PF00781">
    <property type="entry name" value="DAGK_cat"/>
    <property type="match status" value="1"/>
</dbReference>
<dbReference type="GO" id="GO:0046872">
    <property type="term" value="F:metal ion binding"/>
    <property type="evidence" value="ECO:0007669"/>
    <property type="project" value="UniProtKB-KW"/>
</dbReference>
<evidence type="ECO:0000256" key="3">
    <source>
        <dbReference type="ARBA" id="ARBA00022516"/>
    </source>
</evidence>
<dbReference type="Gene3D" id="3.40.50.10330">
    <property type="entry name" value="Probable inorganic polyphosphate/atp-NAD kinase, domain 1"/>
    <property type="match status" value="1"/>
</dbReference>
<dbReference type="GO" id="GO:0016301">
    <property type="term" value="F:kinase activity"/>
    <property type="evidence" value="ECO:0007669"/>
    <property type="project" value="UniProtKB-KW"/>
</dbReference>
<dbReference type="GO" id="GO:0008654">
    <property type="term" value="P:phospholipid biosynthetic process"/>
    <property type="evidence" value="ECO:0007669"/>
    <property type="project" value="UniProtKB-KW"/>
</dbReference>
<reference evidence="15" key="2">
    <citation type="submission" date="2023-11" db="EMBL/GenBank/DDBJ databases">
        <title>MicrobeMod: A computational toolkit for identifying prokaryotic methylation and restriction-modification with nanopore sequencing.</title>
        <authorList>
            <person name="Crits-Christoph A."/>
            <person name="Kang S.C."/>
            <person name="Lee H."/>
            <person name="Ostrov N."/>
        </authorList>
    </citation>
    <scope>NUCLEOTIDE SEQUENCE</scope>
    <source>
        <strain evidence="15">ATCC 51242</strain>
    </source>
</reference>
<dbReference type="Pfam" id="PF19279">
    <property type="entry name" value="YegS_C"/>
    <property type="match status" value="1"/>
</dbReference>
<keyword evidence="6" id="KW-0547">Nucleotide-binding</keyword>
<feature type="domain" description="DAGKc" evidence="13">
    <location>
        <begin position="1"/>
        <end position="128"/>
    </location>
</feature>
<dbReference type="InterPro" id="IPR001206">
    <property type="entry name" value="Diacylglycerol_kinase_cat_dom"/>
</dbReference>
<dbReference type="EMBL" id="JAWXXX010000001">
    <property type="protein sequence ID" value="MDX5893088.1"/>
    <property type="molecule type" value="Genomic_DNA"/>
</dbReference>
<dbReference type="AlphaFoldDB" id="A0A023X0T4"/>
<dbReference type="InterPro" id="IPR017438">
    <property type="entry name" value="ATP-NAD_kinase_N"/>
</dbReference>
<evidence type="ECO:0000256" key="6">
    <source>
        <dbReference type="ARBA" id="ARBA00022741"/>
    </source>
</evidence>
<dbReference type="KEGG" id="rrd:RradSPS_0391"/>
<evidence type="ECO:0000313" key="16">
    <source>
        <dbReference type="Proteomes" id="UP000025229"/>
    </source>
</evidence>
<dbReference type="PANTHER" id="PTHR12358">
    <property type="entry name" value="SPHINGOSINE KINASE"/>
    <property type="match status" value="1"/>
</dbReference>
<dbReference type="Proteomes" id="UP001281130">
    <property type="component" value="Unassembled WGS sequence"/>
</dbReference>
<evidence type="ECO:0000256" key="8">
    <source>
        <dbReference type="ARBA" id="ARBA00022840"/>
    </source>
</evidence>
<evidence type="ECO:0000256" key="10">
    <source>
        <dbReference type="ARBA" id="ARBA00023098"/>
    </source>
</evidence>
<evidence type="ECO:0000256" key="5">
    <source>
        <dbReference type="ARBA" id="ARBA00022723"/>
    </source>
</evidence>
<keyword evidence="3" id="KW-0444">Lipid biosynthesis</keyword>
<name>A0A023X0T4_RUBRA</name>
<dbReference type="GO" id="GO:0005886">
    <property type="term" value="C:plasma membrane"/>
    <property type="evidence" value="ECO:0007669"/>
    <property type="project" value="TreeGrafter"/>
</dbReference>
<evidence type="ECO:0000256" key="11">
    <source>
        <dbReference type="ARBA" id="ARBA00023209"/>
    </source>
</evidence>
<keyword evidence="16" id="KW-1185">Reference proteome</keyword>
<protein>
    <submittedName>
        <fullName evidence="15">Diacylglycerol kinase family lipid kinase</fullName>
    </submittedName>
    <submittedName>
        <fullName evidence="14">TIGR00147: lipid kinase, YegS/Rv2252/BmrU family</fullName>
    </submittedName>
</protein>
<dbReference type="Proteomes" id="UP000025229">
    <property type="component" value="Chromosome"/>
</dbReference>